<dbReference type="EMBL" id="MQUQ01000017">
    <property type="protein sequence ID" value="OLZ46425.1"/>
    <property type="molecule type" value="Genomic_DNA"/>
</dbReference>
<dbReference type="InterPro" id="IPR051049">
    <property type="entry name" value="Dienelactone_hydrolase-like"/>
</dbReference>
<dbReference type="GO" id="GO:0016787">
    <property type="term" value="F:hydrolase activity"/>
    <property type="evidence" value="ECO:0007669"/>
    <property type="project" value="InterPro"/>
</dbReference>
<reference evidence="2 3" key="1">
    <citation type="submission" date="2016-01" db="EMBL/GenBank/DDBJ databases">
        <title>Amycolatopsis coloradensis genome sequencing and assembly.</title>
        <authorList>
            <person name="Mayilraj S."/>
        </authorList>
    </citation>
    <scope>NUCLEOTIDE SEQUENCE [LARGE SCALE GENOMIC DNA]</scope>
    <source>
        <strain evidence="2 3">DSM 44225</strain>
    </source>
</reference>
<dbReference type="SUPFAM" id="SSF53474">
    <property type="entry name" value="alpha/beta-Hydrolases"/>
    <property type="match status" value="1"/>
</dbReference>
<comment type="caution">
    <text evidence="2">The sequence shown here is derived from an EMBL/GenBank/DDBJ whole genome shotgun (WGS) entry which is preliminary data.</text>
</comment>
<dbReference type="OrthoDB" id="5902829at2"/>
<keyword evidence="3" id="KW-1185">Reference proteome</keyword>
<dbReference type="Proteomes" id="UP000187486">
    <property type="component" value="Unassembled WGS sequence"/>
</dbReference>
<dbReference type="STRING" id="76021.BS329_29730"/>
<dbReference type="PANTHER" id="PTHR46623:SF6">
    <property type="entry name" value="ALPHA_BETA-HYDROLASES SUPERFAMILY PROTEIN"/>
    <property type="match status" value="1"/>
</dbReference>
<accession>A0A1R0KJY7</accession>
<gene>
    <name evidence="2" type="ORF">BS329_29730</name>
</gene>
<dbReference type="InterPro" id="IPR029058">
    <property type="entry name" value="AB_hydrolase_fold"/>
</dbReference>
<proteinExistence type="predicted"/>
<dbReference type="AlphaFoldDB" id="A0A1R0KJY7"/>
<feature type="domain" description="Dienelactone hydrolase" evidence="1">
    <location>
        <begin position="12"/>
        <end position="226"/>
    </location>
</feature>
<dbReference type="RefSeq" id="WP_076164738.1">
    <property type="nucleotide sequence ID" value="NZ_JBEZVB010000030.1"/>
</dbReference>
<protein>
    <submittedName>
        <fullName evidence="2">Carboxymethylenebutenolidase</fullName>
    </submittedName>
</protein>
<dbReference type="Pfam" id="PF01738">
    <property type="entry name" value="DLH"/>
    <property type="match status" value="1"/>
</dbReference>
<dbReference type="Gene3D" id="3.40.50.1820">
    <property type="entry name" value="alpha/beta hydrolase"/>
    <property type="match status" value="1"/>
</dbReference>
<evidence type="ECO:0000313" key="3">
    <source>
        <dbReference type="Proteomes" id="UP000187486"/>
    </source>
</evidence>
<organism evidence="2 3">
    <name type="scientific">Amycolatopsis coloradensis</name>
    <dbReference type="NCBI Taxonomy" id="76021"/>
    <lineage>
        <taxon>Bacteria</taxon>
        <taxon>Bacillati</taxon>
        <taxon>Actinomycetota</taxon>
        <taxon>Actinomycetes</taxon>
        <taxon>Pseudonocardiales</taxon>
        <taxon>Pseudonocardiaceae</taxon>
        <taxon>Amycolatopsis</taxon>
    </lineage>
</organism>
<dbReference type="InterPro" id="IPR002925">
    <property type="entry name" value="Dienelactn_hydro"/>
</dbReference>
<name>A0A1R0KJY7_9PSEU</name>
<dbReference type="PANTHER" id="PTHR46623">
    <property type="entry name" value="CARBOXYMETHYLENEBUTENOLIDASE-RELATED"/>
    <property type="match status" value="1"/>
</dbReference>
<evidence type="ECO:0000259" key="1">
    <source>
        <dbReference type="Pfam" id="PF01738"/>
    </source>
</evidence>
<sequence>MTKVTVADGSFDAPLWLPGSGSGPGLVLIQEIFGLDDYLKSVAADLAALGYVVAVPELFWRLEPGWSATHDEAGVSASMAVAGRLDPARAVTDVLATLAMLRSLPETDGRAGVFGFCLGGSMAYAAAAEGDPDVAVSYYGSQVPGQISLLDKITCPIQFQFGGADPYIPAEGVRLLEAAVTGHDGAEIHIHEGAGHAFHNHVAPMFHQPEPAAAAWALTLEFLGRVFPA</sequence>
<evidence type="ECO:0000313" key="2">
    <source>
        <dbReference type="EMBL" id="OLZ46425.1"/>
    </source>
</evidence>